<name>A0AAD5WTF2_9PEZI</name>
<dbReference type="Proteomes" id="UP001201980">
    <property type="component" value="Unassembled WGS sequence"/>
</dbReference>
<accession>A0AAD5WTF2</accession>
<dbReference type="GO" id="GO:0061608">
    <property type="term" value="F:nuclear import signal receptor activity"/>
    <property type="evidence" value="ECO:0007669"/>
    <property type="project" value="TreeGrafter"/>
</dbReference>
<comment type="similarity">
    <text evidence="1">Belongs to the OPI10 family.</text>
</comment>
<dbReference type="PANTHER" id="PTHR12925">
    <property type="entry name" value="HIKESHI FAMILY MEMBER"/>
    <property type="match status" value="1"/>
</dbReference>
<evidence type="ECO:0008006" key="6">
    <source>
        <dbReference type="Google" id="ProtNLM"/>
    </source>
</evidence>
<proteinExistence type="inferred from homology"/>
<evidence type="ECO:0000259" key="3">
    <source>
        <dbReference type="Pfam" id="PF21057"/>
    </source>
</evidence>
<dbReference type="GO" id="GO:0005634">
    <property type="term" value="C:nucleus"/>
    <property type="evidence" value="ECO:0007669"/>
    <property type="project" value="TreeGrafter"/>
</dbReference>
<dbReference type="InterPro" id="IPR031318">
    <property type="entry name" value="OPI10"/>
</dbReference>
<evidence type="ECO:0000259" key="2">
    <source>
        <dbReference type="Pfam" id="PF05603"/>
    </source>
</evidence>
<evidence type="ECO:0000313" key="4">
    <source>
        <dbReference type="EMBL" id="KAJ2901975.1"/>
    </source>
</evidence>
<dbReference type="GO" id="GO:0005829">
    <property type="term" value="C:cytosol"/>
    <property type="evidence" value="ECO:0007669"/>
    <property type="project" value="TreeGrafter"/>
</dbReference>
<protein>
    <recommendedName>
        <fullName evidence="6">Hikeshi-like domain-containing protein</fullName>
    </recommendedName>
</protein>
<dbReference type="PANTHER" id="PTHR12925:SF0">
    <property type="entry name" value="PROTEIN HIKESHI"/>
    <property type="match status" value="1"/>
</dbReference>
<dbReference type="EMBL" id="JAKWBI020000129">
    <property type="protein sequence ID" value="KAJ2901975.1"/>
    <property type="molecule type" value="Genomic_DNA"/>
</dbReference>
<gene>
    <name evidence="4" type="ORF">MKZ38_001165</name>
</gene>
<evidence type="ECO:0000313" key="5">
    <source>
        <dbReference type="Proteomes" id="UP001201980"/>
    </source>
</evidence>
<keyword evidence="5" id="KW-1185">Reference proteome</keyword>
<dbReference type="InterPro" id="IPR048364">
    <property type="entry name" value="Hikeshi-like_C"/>
</dbReference>
<comment type="caution">
    <text evidence="4">The sequence shown here is derived from an EMBL/GenBank/DDBJ whole genome shotgun (WGS) entry which is preliminary data.</text>
</comment>
<dbReference type="Pfam" id="PF05603">
    <property type="entry name" value="Hikeshi-like_N"/>
    <property type="match status" value="1"/>
</dbReference>
<dbReference type="InterPro" id="IPR008493">
    <property type="entry name" value="Hikeshi-like_N"/>
</dbReference>
<dbReference type="GO" id="GO:0006606">
    <property type="term" value="P:protein import into nucleus"/>
    <property type="evidence" value="ECO:0007669"/>
    <property type="project" value="TreeGrafter"/>
</dbReference>
<dbReference type="Pfam" id="PF21057">
    <property type="entry name" value="Hikeshi-like_C"/>
    <property type="match status" value="1"/>
</dbReference>
<sequence>MSILPQLFGVLPAGSPLVVQPASFDAANGSFTYHVHSNPTHPFSHLSIFLLPGQVDQIPQGKAAAIYISLSGPTFPPESFKFIGGVGHGKESGIFKVSSTQATGGLVAVGISVEDEGSVSQKVAEAKASSATPSPSDALVPSGGAAGGATTLQLAQRIITNAFNNLASHSQQISGVEVIPLKAFQDWWQKFEAKIRRDPGFLERQQD</sequence>
<evidence type="ECO:0000256" key="1">
    <source>
        <dbReference type="ARBA" id="ARBA00006623"/>
    </source>
</evidence>
<organism evidence="4 5">
    <name type="scientific">Zalerion maritima</name>
    <dbReference type="NCBI Taxonomy" id="339359"/>
    <lineage>
        <taxon>Eukaryota</taxon>
        <taxon>Fungi</taxon>
        <taxon>Dikarya</taxon>
        <taxon>Ascomycota</taxon>
        <taxon>Pezizomycotina</taxon>
        <taxon>Sordariomycetes</taxon>
        <taxon>Lulworthiomycetidae</taxon>
        <taxon>Lulworthiales</taxon>
        <taxon>Lulworthiaceae</taxon>
        <taxon>Zalerion</taxon>
    </lineage>
</organism>
<feature type="domain" description="Hikeshi-like C-terminal" evidence="3">
    <location>
        <begin position="150"/>
        <end position="204"/>
    </location>
</feature>
<reference evidence="4" key="1">
    <citation type="submission" date="2022-07" db="EMBL/GenBank/DDBJ databases">
        <title>Draft genome sequence of Zalerion maritima ATCC 34329, a (micro)plastics degrading marine fungus.</title>
        <authorList>
            <person name="Paco A."/>
            <person name="Goncalves M.F.M."/>
            <person name="Rocha-Santos T.A.P."/>
            <person name="Alves A."/>
        </authorList>
    </citation>
    <scope>NUCLEOTIDE SEQUENCE</scope>
    <source>
        <strain evidence="4">ATCC 34329</strain>
    </source>
</reference>
<dbReference type="AlphaFoldDB" id="A0AAD5WTF2"/>
<feature type="domain" description="Hikeshi-like N-terminal" evidence="2">
    <location>
        <begin position="12"/>
        <end position="129"/>
    </location>
</feature>